<feature type="region of interest" description="Disordered" evidence="1">
    <location>
        <begin position="1"/>
        <end position="57"/>
    </location>
</feature>
<feature type="compositionally biased region" description="Polar residues" evidence="1">
    <location>
        <begin position="47"/>
        <end position="57"/>
    </location>
</feature>
<sequence length="57" mass="6578">MSNTSEQLDEKLRQEGYTPSSNPNRYDKVDERGIVTPVWTSGDHYQEQGSSTWTKKD</sequence>
<dbReference type="Proteomes" id="UP000198598">
    <property type="component" value="Unassembled WGS sequence"/>
</dbReference>
<name>A0A1I2GCR0_9BACT</name>
<reference evidence="2 3" key="1">
    <citation type="submission" date="2016-10" db="EMBL/GenBank/DDBJ databases">
        <authorList>
            <person name="de Groot N.N."/>
        </authorList>
    </citation>
    <scope>NUCLEOTIDE SEQUENCE [LARGE SCALE GENOMIC DNA]</scope>
    <source>
        <strain evidence="2 3">DSM 26130</strain>
    </source>
</reference>
<dbReference type="STRING" id="662367.SAMN05216167_13121"/>
<evidence type="ECO:0000313" key="2">
    <source>
        <dbReference type="EMBL" id="SFF14978.1"/>
    </source>
</evidence>
<dbReference type="RefSeq" id="WP_177236783.1">
    <property type="nucleotide sequence ID" value="NZ_FOLQ01000031.1"/>
</dbReference>
<evidence type="ECO:0000256" key="1">
    <source>
        <dbReference type="SAM" id="MobiDB-lite"/>
    </source>
</evidence>
<organism evidence="2 3">
    <name type="scientific">Spirosoma endophyticum</name>
    <dbReference type="NCBI Taxonomy" id="662367"/>
    <lineage>
        <taxon>Bacteria</taxon>
        <taxon>Pseudomonadati</taxon>
        <taxon>Bacteroidota</taxon>
        <taxon>Cytophagia</taxon>
        <taxon>Cytophagales</taxon>
        <taxon>Cytophagaceae</taxon>
        <taxon>Spirosoma</taxon>
    </lineage>
</organism>
<protein>
    <submittedName>
        <fullName evidence="2">Uncharacterized protein</fullName>
    </submittedName>
</protein>
<keyword evidence="3" id="KW-1185">Reference proteome</keyword>
<dbReference type="EMBL" id="FOLQ01000031">
    <property type="protein sequence ID" value="SFF14978.1"/>
    <property type="molecule type" value="Genomic_DNA"/>
</dbReference>
<accession>A0A1I2GCR0</accession>
<dbReference type="AlphaFoldDB" id="A0A1I2GCR0"/>
<proteinExistence type="predicted"/>
<evidence type="ECO:0000313" key="3">
    <source>
        <dbReference type="Proteomes" id="UP000198598"/>
    </source>
</evidence>
<gene>
    <name evidence="2" type="ORF">SAMN05216167_13121</name>
</gene>